<dbReference type="EC" id="3.2.1.52" evidence="3"/>
<evidence type="ECO:0000256" key="1">
    <source>
        <dbReference type="ARBA" id="ARBA00001231"/>
    </source>
</evidence>
<dbReference type="PANTHER" id="PTHR30480">
    <property type="entry name" value="BETA-HEXOSAMINIDASE-RELATED"/>
    <property type="match status" value="1"/>
</dbReference>
<keyword evidence="5" id="KW-0326">Glycosidase</keyword>
<proteinExistence type="inferred from homology"/>
<dbReference type="OrthoDB" id="9781691at2"/>
<dbReference type="Gene3D" id="3.20.20.300">
    <property type="entry name" value="Glycoside hydrolase, family 3, N-terminal domain"/>
    <property type="match status" value="1"/>
</dbReference>
<evidence type="ECO:0000256" key="3">
    <source>
        <dbReference type="ARBA" id="ARBA00012663"/>
    </source>
</evidence>
<dbReference type="GO" id="GO:0009254">
    <property type="term" value="P:peptidoglycan turnover"/>
    <property type="evidence" value="ECO:0007669"/>
    <property type="project" value="TreeGrafter"/>
</dbReference>
<evidence type="ECO:0000256" key="5">
    <source>
        <dbReference type="ARBA" id="ARBA00023295"/>
    </source>
</evidence>
<dbReference type="InterPro" id="IPR017853">
    <property type="entry name" value="GH"/>
</dbReference>
<keyword evidence="4 7" id="KW-0378">Hydrolase</keyword>
<sequence>MGNRTKVMMEQQARELISTWSLKEKIGQLFILAFPGKSAETARQMIEEYNLGGCYLSQDNAETFSEAQKLNKELTNILDANQRLPLLLGVDQEGAWGVLVGESTTGPGNLALGVSDTAENTENMYQVMADEMRFAGFNCILGPCCDVNFNPQSPIIDTRSFGDQPDKVSLHSAAAVRGLHQGEIIACAKHFPGHGDTHADTHREIPQVDKSYAQLKANDLMPFQAAINAGVDLIMTSHILYPQLDSVHPATLSSTILQQVLRQDMGFEGIIISDSMNMGAIMNHYQPVDAAIKAMKAGITMLMLSEEHYDHSDAYIDKQLAMIHGLIDAVQSGELPEYVIDQALLKVVVFKLEKLLPISLYQHIDIQNNQQVALKSAECGVSWVRGDIDLQNQRLYVMNATPPESYHNLINPRGIGPNQSQPAYDVFINALSNTSLNWQAVTLDTLPSDIKDHYLVVVTENHPLPGEDFDQTQAQKLVQQLSQDFEQLVVVGLRSPYDLLHYPNIHHYLCAHSSRPESAIAAAKLLARQVAGAQSRAVSLVG</sequence>
<evidence type="ECO:0000256" key="4">
    <source>
        <dbReference type="ARBA" id="ARBA00022801"/>
    </source>
</evidence>
<evidence type="ECO:0000313" key="8">
    <source>
        <dbReference type="Proteomes" id="UP000094070"/>
    </source>
</evidence>
<dbReference type="GO" id="GO:0005975">
    <property type="term" value="P:carbohydrate metabolic process"/>
    <property type="evidence" value="ECO:0007669"/>
    <property type="project" value="InterPro"/>
</dbReference>
<reference evidence="7 8" key="1">
    <citation type="journal article" date="2012" name="Science">
        <title>Ecological populations of bacteria act as socially cohesive units of antibiotic production and resistance.</title>
        <authorList>
            <person name="Cordero O.X."/>
            <person name="Wildschutte H."/>
            <person name="Kirkup B."/>
            <person name="Proehl S."/>
            <person name="Ngo L."/>
            <person name="Hussain F."/>
            <person name="Le Roux F."/>
            <person name="Mincer T."/>
            <person name="Polz M.F."/>
        </authorList>
    </citation>
    <scope>NUCLEOTIDE SEQUENCE [LARGE SCALE GENOMIC DNA]</scope>
    <source>
        <strain evidence="7 8">1S-45</strain>
    </source>
</reference>
<dbReference type="PANTHER" id="PTHR30480:SF13">
    <property type="entry name" value="BETA-HEXOSAMINIDASE"/>
    <property type="match status" value="1"/>
</dbReference>
<dbReference type="SUPFAM" id="SSF51445">
    <property type="entry name" value="(Trans)glycosidases"/>
    <property type="match status" value="1"/>
</dbReference>
<dbReference type="Pfam" id="PF00933">
    <property type="entry name" value="Glyco_hydro_3"/>
    <property type="match status" value="1"/>
</dbReference>
<comment type="similarity">
    <text evidence="2">Belongs to the glycosyl hydrolase 3 family.</text>
</comment>
<dbReference type="AlphaFoldDB" id="A0A1E5E318"/>
<organism evidence="7 8">
    <name type="scientific">Vibrio rumoiensis 1S-45</name>
    <dbReference type="NCBI Taxonomy" id="1188252"/>
    <lineage>
        <taxon>Bacteria</taxon>
        <taxon>Pseudomonadati</taxon>
        <taxon>Pseudomonadota</taxon>
        <taxon>Gammaproteobacteria</taxon>
        <taxon>Vibrionales</taxon>
        <taxon>Vibrionaceae</taxon>
        <taxon>Vibrio</taxon>
    </lineage>
</organism>
<gene>
    <name evidence="7" type="ORF">A1QC_08175</name>
</gene>
<dbReference type="Gene3D" id="3.40.50.1700">
    <property type="entry name" value="Glycoside hydrolase family 3 C-terminal domain"/>
    <property type="match status" value="1"/>
</dbReference>
<comment type="caution">
    <text evidence="7">The sequence shown here is derived from an EMBL/GenBank/DDBJ whole genome shotgun (WGS) entry which is preliminary data.</text>
</comment>
<feature type="domain" description="Glycoside hydrolase family 3 N-terminal" evidence="6">
    <location>
        <begin position="22"/>
        <end position="348"/>
    </location>
</feature>
<dbReference type="InterPro" id="IPR036962">
    <property type="entry name" value="Glyco_hydro_3_N_sf"/>
</dbReference>
<accession>A0A1E5E318</accession>
<protein>
    <recommendedName>
        <fullName evidence="3">beta-N-acetylhexosaminidase</fullName>
        <ecNumber evidence="3">3.2.1.52</ecNumber>
    </recommendedName>
</protein>
<dbReference type="InterPro" id="IPR001764">
    <property type="entry name" value="Glyco_hydro_3_N"/>
</dbReference>
<dbReference type="STRING" id="1188252.A1QC_08175"/>
<dbReference type="Proteomes" id="UP000094070">
    <property type="component" value="Unassembled WGS sequence"/>
</dbReference>
<dbReference type="InterPro" id="IPR019800">
    <property type="entry name" value="Glyco_hydro_3_AS"/>
</dbReference>
<dbReference type="EMBL" id="AJYK02000058">
    <property type="protein sequence ID" value="OEF25734.1"/>
    <property type="molecule type" value="Genomic_DNA"/>
</dbReference>
<dbReference type="InterPro" id="IPR050226">
    <property type="entry name" value="NagZ_Beta-hexosaminidase"/>
</dbReference>
<evidence type="ECO:0000313" key="7">
    <source>
        <dbReference type="EMBL" id="OEF25734.1"/>
    </source>
</evidence>
<evidence type="ECO:0000256" key="2">
    <source>
        <dbReference type="ARBA" id="ARBA00005336"/>
    </source>
</evidence>
<evidence type="ECO:0000259" key="6">
    <source>
        <dbReference type="Pfam" id="PF00933"/>
    </source>
</evidence>
<dbReference type="eggNOG" id="COG1472">
    <property type="taxonomic scope" value="Bacteria"/>
</dbReference>
<dbReference type="InterPro" id="IPR036881">
    <property type="entry name" value="Glyco_hydro_3_C_sf"/>
</dbReference>
<keyword evidence="8" id="KW-1185">Reference proteome</keyword>
<dbReference type="PROSITE" id="PS00775">
    <property type="entry name" value="GLYCOSYL_HYDROL_F3"/>
    <property type="match status" value="1"/>
</dbReference>
<name>A0A1E5E318_9VIBR</name>
<comment type="catalytic activity">
    <reaction evidence="1">
        <text>Hydrolysis of terminal non-reducing N-acetyl-D-hexosamine residues in N-acetyl-beta-D-hexosaminides.</text>
        <dbReference type="EC" id="3.2.1.52"/>
    </reaction>
</comment>
<dbReference type="GO" id="GO:0004563">
    <property type="term" value="F:beta-N-acetylhexosaminidase activity"/>
    <property type="evidence" value="ECO:0007669"/>
    <property type="project" value="UniProtKB-EC"/>
</dbReference>